<evidence type="ECO:0000313" key="3">
    <source>
        <dbReference type="Proteomes" id="UP001302676"/>
    </source>
</evidence>
<feature type="compositionally biased region" description="Polar residues" evidence="1">
    <location>
        <begin position="384"/>
        <end position="407"/>
    </location>
</feature>
<feature type="region of interest" description="Disordered" evidence="1">
    <location>
        <begin position="198"/>
        <end position="259"/>
    </location>
</feature>
<sequence length="1044" mass="113160">MKTVYPTARAMFALRADSTPEPGQRRARGGNRQAGRSSRDGPVIKKEDDDDGVDADDEATVDGNATVNDDETIDENATEVEDESDDEEEYETPGTPTRGPRGPSNTAGNPVTPTQGSPSPEPESPVLKPALPVRRRLFPPSANRGNSGPPLPPGRRSVSEGLNNPFSLHGSPVSQGSWWRQRHTQGLGNLAAIQEHPERETGSFVRYPNPVLKSPLLHNSKTAKLKGGDKESPAAIPKADEADKTPAGYIRAPQKPEGKHMEFLRLNKDILAGKTSGPLQIPGKKEPVLPATTAPPTKPSLADPSHGYNPRATFDKQAKGGLRQPHGHLATSTSAPVYQPYQPNLAFGHSTNHNPVTGPSTFGFPLFSDTSSFPSANPARISYSTTDNMASLPGSNTYPSSEQSVSDWSPEAKRQEQEQKLPQHQQQPLVSDPAPTASSFPQGPISDSMIDPSLFSEATHQPQKSGQQGQPQQQADPQQQQSVFHAPSGLPGSANLNVGAGFNISNLVHNHNFLPVIPNIANSGASGINDDVARQALENAQSVEYQLLGLKIMSVAQGNSSGFAESSATHTSMDNASRRPQIGDQNNNHMNYESDQMEELDSEPEYPAMSSLSQNINPSIQNAEGAENNHNINNTGMTLIENDDADEEQANNADPESDSGSDSDSDPIPHMPDVATAEMHNPLFNAAADYWLDTPEHWARGANGLGLGPNHALPRPTQINPFSVTAPPLPRFETDPYMPFAPWRVRQLPPFHDEPTNRVLTIRARYLAPLGQLYPDAEFIVSRHPASKNFTARIKGRVLTDSMAVHFPGLVRASPHVGGYASILGADNDDEDNEENDQLYLVALAQRDWPIGGVAYLPHERRAKEFIEIVEQTFDVLPHGQEVFYFLPHRTVLAGGDDDSDEDGRNSKTKSSTITTSIGRSRSSRRNKRAKKNNTNKKNTKAHIPDNTNLAKGIWVCRAYEGRQGPQHPQIITDWLQIQGGVVEQDAPGRKMLVHMGEAELEQATWSHGKRRVLAPVVPVAAAPAAAAGRGKGKWKGKGKAKRG</sequence>
<dbReference type="Proteomes" id="UP001302676">
    <property type="component" value="Unassembled WGS sequence"/>
</dbReference>
<feature type="region of interest" description="Disordered" evidence="1">
    <location>
        <begin position="895"/>
        <end position="945"/>
    </location>
</feature>
<feature type="region of interest" description="Disordered" evidence="1">
    <location>
        <begin position="274"/>
        <end position="309"/>
    </location>
</feature>
<gene>
    <name evidence="2" type="ORF">C8A04DRAFT_31741</name>
</gene>
<feature type="region of interest" description="Disordered" evidence="1">
    <location>
        <begin position="384"/>
        <end position="490"/>
    </location>
</feature>
<feature type="compositionally biased region" description="Low complexity" evidence="1">
    <location>
        <begin position="92"/>
        <end position="103"/>
    </location>
</feature>
<dbReference type="AlphaFoldDB" id="A0AAN6ZKJ8"/>
<dbReference type="EMBL" id="MU853624">
    <property type="protein sequence ID" value="KAK4140766.1"/>
    <property type="molecule type" value="Genomic_DNA"/>
</dbReference>
<feature type="region of interest" description="Disordered" evidence="1">
    <location>
        <begin position="563"/>
        <end position="590"/>
    </location>
</feature>
<feature type="compositionally biased region" description="Low complexity" evidence="1">
    <location>
        <begin position="909"/>
        <end position="921"/>
    </location>
</feature>
<feature type="compositionally biased region" description="Basic residues" evidence="1">
    <location>
        <begin position="1031"/>
        <end position="1044"/>
    </location>
</feature>
<feature type="compositionally biased region" description="Low complexity" evidence="1">
    <location>
        <begin position="461"/>
        <end position="481"/>
    </location>
</feature>
<dbReference type="RefSeq" id="XP_062634137.1">
    <property type="nucleotide sequence ID" value="XM_062781863.1"/>
</dbReference>
<feature type="compositionally biased region" description="Acidic residues" evidence="1">
    <location>
        <begin position="48"/>
        <end position="60"/>
    </location>
</feature>
<feature type="region of interest" description="Disordered" evidence="1">
    <location>
        <begin position="1025"/>
        <end position="1044"/>
    </location>
</feature>
<feature type="compositionally biased region" description="Basic and acidic residues" evidence="1">
    <location>
        <begin position="226"/>
        <end position="244"/>
    </location>
</feature>
<feature type="region of interest" description="Disordered" evidence="1">
    <location>
        <begin position="1"/>
        <end position="180"/>
    </location>
</feature>
<proteinExistence type="predicted"/>
<comment type="caution">
    <text evidence="2">The sequence shown here is derived from an EMBL/GenBank/DDBJ whole genome shotgun (WGS) entry which is preliminary data.</text>
</comment>
<feature type="compositionally biased region" description="Polar residues" evidence="1">
    <location>
        <begin position="104"/>
        <end position="118"/>
    </location>
</feature>
<feature type="compositionally biased region" description="Basic residues" evidence="1">
    <location>
        <begin position="922"/>
        <end position="941"/>
    </location>
</feature>
<feature type="compositionally biased region" description="Acidic residues" evidence="1">
    <location>
        <begin position="646"/>
        <end position="665"/>
    </location>
</feature>
<evidence type="ECO:0000256" key="1">
    <source>
        <dbReference type="SAM" id="MobiDB-lite"/>
    </source>
</evidence>
<feature type="compositionally biased region" description="Basic and acidic residues" evidence="1">
    <location>
        <begin position="37"/>
        <end position="47"/>
    </location>
</feature>
<name>A0AAN6ZKJ8_9PEZI</name>
<evidence type="ECO:0000313" key="2">
    <source>
        <dbReference type="EMBL" id="KAK4140766.1"/>
    </source>
</evidence>
<dbReference type="GeneID" id="87818476"/>
<feature type="compositionally biased region" description="Polar residues" evidence="1">
    <location>
        <begin position="160"/>
        <end position="178"/>
    </location>
</feature>
<reference evidence="2" key="1">
    <citation type="journal article" date="2023" name="Mol. Phylogenet. Evol.">
        <title>Genome-scale phylogeny and comparative genomics of the fungal order Sordariales.</title>
        <authorList>
            <person name="Hensen N."/>
            <person name="Bonometti L."/>
            <person name="Westerberg I."/>
            <person name="Brannstrom I.O."/>
            <person name="Guillou S."/>
            <person name="Cros-Aarteil S."/>
            <person name="Calhoun S."/>
            <person name="Haridas S."/>
            <person name="Kuo A."/>
            <person name="Mondo S."/>
            <person name="Pangilinan J."/>
            <person name="Riley R."/>
            <person name="LaButti K."/>
            <person name="Andreopoulos B."/>
            <person name="Lipzen A."/>
            <person name="Chen C."/>
            <person name="Yan M."/>
            <person name="Daum C."/>
            <person name="Ng V."/>
            <person name="Clum A."/>
            <person name="Steindorff A."/>
            <person name="Ohm R.A."/>
            <person name="Martin F."/>
            <person name="Silar P."/>
            <person name="Natvig D.O."/>
            <person name="Lalanne C."/>
            <person name="Gautier V."/>
            <person name="Ament-Velasquez S.L."/>
            <person name="Kruys A."/>
            <person name="Hutchinson M.I."/>
            <person name="Powell A.J."/>
            <person name="Barry K."/>
            <person name="Miller A.N."/>
            <person name="Grigoriev I.V."/>
            <person name="Debuchy R."/>
            <person name="Gladieux P."/>
            <person name="Hiltunen Thoren M."/>
            <person name="Johannesson H."/>
        </authorList>
    </citation>
    <scope>NUCLEOTIDE SEQUENCE</scope>
    <source>
        <strain evidence="2">CBS 141.50</strain>
    </source>
</reference>
<protein>
    <submittedName>
        <fullName evidence="2">Uncharacterized protein</fullName>
    </submittedName>
</protein>
<feature type="region of interest" description="Disordered" evidence="1">
    <location>
        <begin position="646"/>
        <end position="674"/>
    </location>
</feature>
<feature type="compositionally biased region" description="Acidic residues" evidence="1">
    <location>
        <begin position="68"/>
        <end position="91"/>
    </location>
</feature>
<feature type="compositionally biased region" description="Polar residues" evidence="1">
    <location>
        <begin position="563"/>
        <end position="575"/>
    </location>
</feature>
<accession>A0AAN6ZKJ8</accession>
<keyword evidence="3" id="KW-1185">Reference proteome</keyword>
<organism evidence="2 3">
    <name type="scientific">Dichotomopilus funicola</name>
    <dbReference type="NCBI Taxonomy" id="1934379"/>
    <lineage>
        <taxon>Eukaryota</taxon>
        <taxon>Fungi</taxon>
        <taxon>Dikarya</taxon>
        <taxon>Ascomycota</taxon>
        <taxon>Pezizomycotina</taxon>
        <taxon>Sordariomycetes</taxon>
        <taxon>Sordariomycetidae</taxon>
        <taxon>Sordariales</taxon>
        <taxon>Chaetomiaceae</taxon>
        <taxon>Dichotomopilus</taxon>
    </lineage>
</organism>
<feature type="compositionally biased region" description="Basic and acidic residues" evidence="1">
    <location>
        <begin position="410"/>
        <end position="421"/>
    </location>
</feature>
<reference evidence="2" key="2">
    <citation type="submission" date="2023-05" db="EMBL/GenBank/DDBJ databases">
        <authorList>
            <consortium name="Lawrence Berkeley National Laboratory"/>
            <person name="Steindorff A."/>
            <person name="Hensen N."/>
            <person name="Bonometti L."/>
            <person name="Westerberg I."/>
            <person name="Brannstrom I.O."/>
            <person name="Guillou S."/>
            <person name="Cros-Aarteil S."/>
            <person name="Calhoun S."/>
            <person name="Haridas S."/>
            <person name="Kuo A."/>
            <person name="Mondo S."/>
            <person name="Pangilinan J."/>
            <person name="Riley R."/>
            <person name="Labutti K."/>
            <person name="Andreopoulos B."/>
            <person name="Lipzen A."/>
            <person name="Chen C."/>
            <person name="Yanf M."/>
            <person name="Daum C."/>
            <person name="Ng V."/>
            <person name="Clum A."/>
            <person name="Ohm R."/>
            <person name="Martin F."/>
            <person name="Silar P."/>
            <person name="Natvig D."/>
            <person name="Lalanne C."/>
            <person name="Gautier V."/>
            <person name="Ament-Velasquez S.L."/>
            <person name="Kruys A."/>
            <person name="Hutchinson M.I."/>
            <person name="Powell A.J."/>
            <person name="Barry K."/>
            <person name="Miller A.N."/>
            <person name="Grigoriev I.V."/>
            <person name="Debuchy R."/>
            <person name="Gladieux P."/>
            <person name="Thoren M.H."/>
            <person name="Johannesson H."/>
        </authorList>
    </citation>
    <scope>NUCLEOTIDE SEQUENCE</scope>
    <source>
        <strain evidence="2">CBS 141.50</strain>
    </source>
</reference>